<proteinExistence type="predicted"/>
<dbReference type="Proteomes" id="UP000095143">
    <property type="component" value="Unassembled WGS sequence"/>
</dbReference>
<protein>
    <submittedName>
        <fullName evidence="1">Uncharacterized protein</fullName>
    </submittedName>
</protein>
<dbReference type="EMBL" id="MDEN01000060">
    <property type="protein sequence ID" value="OCX21932.1"/>
    <property type="molecule type" value="Genomic_DNA"/>
</dbReference>
<sequence length="119" mass="13814">MRYTYLSGFMFSVGDAVGEFLTEEEKTEFEPLTLPQIVSEYIGDGFLDLLHAILFKRQIKVYIRRHMTPEGLEYVDPPFGQDTSFAEDYFEGDLYVFLTTVCALLDGEIKTRRKKLFGF</sequence>
<organism evidence="1 2">
    <name type="scientific">Pseudomonas graminis</name>
    <dbReference type="NCBI Taxonomy" id="158627"/>
    <lineage>
        <taxon>Bacteria</taxon>
        <taxon>Pseudomonadati</taxon>
        <taxon>Pseudomonadota</taxon>
        <taxon>Gammaproteobacteria</taxon>
        <taxon>Pseudomonadales</taxon>
        <taxon>Pseudomonadaceae</taxon>
        <taxon>Pseudomonas</taxon>
    </lineage>
</organism>
<comment type="caution">
    <text evidence="1">The sequence shown here is derived from an EMBL/GenBank/DDBJ whole genome shotgun (WGS) entry which is preliminary data.</text>
</comment>
<reference evidence="1 2" key="1">
    <citation type="submission" date="2016-08" db="EMBL/GenBank/DDBJ databases">
        <title>Whole genome sequence of Pseudomonas graminis strain UASWS1507, a potential biological control agent for agriculture.</title>
        <authorList>
            <person name="Crovadore J."/>
            <person name="Calmin G."/>
            <person name="Chablais R."/>
            <person name="Cochard B."/>
            <person name="Lefort F."/>
        </authorList>
    </citation>
    <scope>NUCLEOTIDE SEQUENCE [LARGE SCALE GENOMIC DNA]</scope>
    <source>
        <strain evidence="1 2">UASWS1507</strain>
    </source>
</reference>
<dbReference type="OrthoDB" id="6883952at2"/>
<dbReference type="AlphaFoldDB" id="A0A1C2E4K3"/>
<gene>
    <name evidence="1" type="ORF">BBI10_10235</name>
</gene>
<evidence type="ECO:0000313" key="1">
    <source>
        <dbReference type="EMBL" id="OCX21932.1"/>
    </source>
</evidence>
<name>A0A1C2E4K3_9PSED</name>
<dbReference type="RefSeq" id="WP_065988408.1">
    <property type="nucleotide sequence ID" value="NZ_MDEN01000060.1"/>
</dbReference>
<evidence type="ECO:0000313" key="2">
    <source>
        <dbReference type="Proteomes" id="UP000095143"/>
    </source>
</evidence>
<accession>A0A1C2E4K3</accession>